<dbReference type="InterPro" id="IPR012347">
    <property type="entry name" value="Ferritin-like"/>
</dbReference>
<evidence type="ECO:0000313" key="2">
    <source>
        <dbReference type="Proteomes" id="UP000218887"/>
    </source>
</evidence>
<dbReference type="AlphaFoldDB" id="A0A2A2IKG7"/>
<name>A0A2A2IKG7_9BACI</name>
<comment type="caution">
    <text evidence="1">The sequence shown here is derived from an EMBL/GenBank/DDBJ whole genome shotgun (WGS) entry which is preliminary data.</text>
</comment>
<dbReference type="Gene3D" id="1.20.1260.10">
    <property type="match status" value="1"/>
</dbReference>
<accession>A0A2A2IKG7</accession>
<keyword evidence="2" id="KW-1185">Reference proteome</keyword>
<proteinExistence type="predicted"/>
<protein>
    <recommendedName>
        <fullName evidence="3">DUF1657 domain-containing protein</fullName>
    </recommendedName>
</protein>
<reference evidence="1 2" key="1">
    <citation type="submission" date="2017-08" db="EMBL/GenBank/DDBJ databases">
        <title>Virgibacillus indicus sp. nov. and Virgibacillus profoundi sp. nov, two moderately halophilic bacteria isolated from marine sediment by using the Microfluidic Streak Plate.</title>
        <authorList>
            <person name="Xu B."/>
            <person name="Hu B."/>
            <person name="Wang J."/>
            <person name="Zhu Y."/>
            <person name="Huang L."/>
            <person name="Du W."/>
            <person name="Huang Y."/>
        </authorList>
    </citation>
    <scope>NUCLEOTIDE SEQUENCE [LARGE SCALE GENOMIC DNA]</scope>
    <source>
        <strain evidence="1 2">IO3-P3-H5</strain>
    </source>
</reference>
<organism evidence="1 2">
    <name type="scientific">Virgibacillus profundi</name>
    <dbReference type="NCBI Taxonomy" id="2024555"/>
    <lineage>
        <taxon>Bacteria</taxon>
        <taxon>Bacillati</taxon>
        <taxon>Bacillota</taxon>
        <taxon>Bacilli</taxon>
        <taxon>Bacillales</taxon>
        <taxon>Bacillaceae</taxon>
        <taxon>Virgibacillus</taxon>
    </lineage>
</organism>
<dbReference type="Pfam" id="PF07870">
    <property type="entry name" value="DUF1657"/>
    <property type="match status" value="1"/>
</dbReference>
<evidence type="ECO:0008006" key="3">
    <source>
        <dbReference type="Google" id="ProtNLM"/>
    </source>
</evidence>
<dbReference type="OrthoDB" id="2902550at2"/>
<evidence type="ECO:0000313" key="1">
    <source>
        <dbReference type="EMBL" id="PAV31593.1"/>
    </source>
</evidence>
<dbReference type="Proteomes" id="UP000218887">
    <property type="component" value="Unassembled WGS sequence"/>
</dbReference>
<dbReference type="RefSeq" id="WP_095653962.1">
    <property type="nucleotide sequence ID" value="NZ_NPOA01000001.1"/>
</dbReference>
<dbReference type="InterPro" id="IPR012452">
    <property type="entry name" value="DUF1657"/>
</dbReference>
<gene>
    <name evidence="1" type="ORF">CIL05_02740</name>
</gene>
<dbReference type="EMBL" id="NPOA01000001">
    <property type="protein sequence ID" value="PAV31593.1"/>
    <property type="molecule type" value="Genomic_DNA"/>
</dbReference>
<sequence length="67" mass="7556">MTVGTKMQQAIAGCESSLASLKTFALDTDDQNAKQMFQNMAQQQQTIVDNLNARLQYIESEEPQFKQ</sequence>